<evidence type="ECO:0000313" key="3">
    <source>
        <dbReference type="Proteomes" id="UP000199532"/>
    </source>
</evidence>
<proteinExistence type="predicted"/>
<dbReference type="GO" id="GO:0016491">
    <property type="term" value="F:oxidoreductase activity"/>
    <property type="evidence" value="ECO:0007669"/>
    <property type="project" value="InterPro"/>
</dbReference>
<dbReference type="EMBL" id="FNXY01000003">
    <property type="protein sequence ID" value="SEI71137.1"/>
    <property type="molecule type" value="Genomic_DNA"/>
</dbReference>
<sequence>MNILKQTALNLFENSLAKQGTVLAIRTWYPATFYEVDFHFPFMDMSKWDRVQHIKIKVGPGVYRDYTPAGWDVETRTCTLYIDAVQAGPGSEWVQSLKQGDNVTYVGVGSTMHKPAEQGKMIAFGDMTTIGHYLALQQLAGGKSLSGAIAIAEENHRIEFAEYFNWDITPVEQTDQGGFHGITKWVQDKDLENATVYVAGHIPTCVHLKKELKKTSADTIRVQGFWS</sequence>
<dbReference type="InterPro" id="IPR017927">
    <property type="entry name" value="FAD-bd_FR_type"/>
</dbReference>
<organism evidence="2 3">
    <name type="scientific">Dyadobacter koreensis</name>
    <dbReference type="NCBI Taxonomy" id="408657"/>
    <lineage>
        <taxon>Bacteria</taxon>
        <taxon>Pseudomonadati</taxon>
        <taxon>Bacteroidota</taxon>
        <taxon>Cytophagia</taxon>
        <taxon>Cytophagales</taxon>
        <taxon>Spirosomataceae</taxon>
        <taxon>Dyadobacter</taxon>
    </lineage>
</organism>
<gene>
    <name evidence="2" type="ORF">SAMN04487995_1823</name>
</gene>
<dbReference type="SUPFAM" id="SSF63380">
    <property type="entry name" value="Riboflavin synthase domain-like"/>
    <property type="match status" value="1"/>
</dbReference>
<dbReference type="InterPro" id="IPR017938">
    <property type="entry name" value="Riboflavin_synthase-like_b-brl"/>
</dbReference>
<feature type="domain" description="FAD-binding FR-type" evidence="1">
    <location>
        <begin position="15"/>
        <end position="115"/>
    </location>
</feature>
<dbReference type="Proteomes" id="UP000199532">
    <property type="component" value="Unassembled WGS sequence"/>
</dbReference>
<name>A0A1H6T215_9BACT</name>
<dbReference type="AlphaFoldDB" id="A0A1H6T215"/>
<dbReference type="PROSITE" id="PS51384">
    <property type="entry name" value="FAD_FR"/>
    <property type="match status" value="1"/>
</dbReference>
<accession>A0A1H6T215</accession>
<dbReference type="RefSeq" id="WP_090334855.1">
    <property type="nucleotide sequence ID" value="NZ_FNXY01000003.1"/>
</dbReference>
<evidence type="ECO:0000313" key="2">
    <source>
        <dbReference type="EMBL" id="SEI71137.1"/>
    </source>
</evidence>
<protein>
    <recommendedName>
        <fullName evidence="1">FAD-binding FR-type domain-containing protein</fullName>
    </recommendedName>
</protein>
<dbReference type="InterPro" id="IPR039374">
    <property type="entry name" value="SIP_fam"/>
</dbReference>
<dbReference type="Gene3D" id="2.40.30.10">
    <property type="entry name" value="Translation factors"/>
    <property type="match status" value="1"/>
</dbReference>
<keyword evidence="3" id="KW-1185">Reference proteome</keyword>
<evidence type="ECO:0000259" key="1">
    <source>
        <dbReference type="PROSITE" id="PS51384"/>
    </source>
</evidence>
<dbReference type="STRING" id="408657.SAMN04487995_1823"/>
<dbReference type="PANTHER" id="PTHR30157:SF0">
    <property type="entry name" value="NADPH-DEPENDENT FERRIC-CHELATE REDUCTASE"/>
    <property type="match status" value="1"/>
</dbReference>
<dbReference type="OrthoDB" id="649820at2"/>
<dbReference type="PANTHER" id="PTHR30157">
    <property type="entry name" value="FERRIC REDUCTASE, NADPH-DEPENDENT"/>
    <property type="match status" value="1"/>
</dbReference>
<reference evidence="2 3" key="1">
    <citation type="submission" date="2016-10" db="EMBL/GenBank/DDBJ databases">
        <authorList>
            <person name="de Groot N.N."/>
        </authorList>
    </citation>
    <scope>NUCLEOTIDE SEQUENCE [LARGE SCALE GENOMIC DNA]</scope>
    <source>
        <strain evidence="2 3">DSM 19938</strain>
    </source>
</reference>